<evidence type="ECO:0000256" key="2">
    <source>
        <dbReference type="SAM" id="SignalP"/>
    </source>
</evidence>
<feature type="compositionally biased region" description="Basic and acidic residues" evidence="1">
    <location>
        <begin position="43"/>
        <end position="55"/>
    </location>
</feature>
<dbReference type="EMBL" id="CAJOBC010000069">
    <property type="protein sequence ID" value="CAF3530670.1"/>
    <property type="molecule type" value="Genomic_DNA"/>
</dbReference>
<evidence type="ECO:0000256" key="1">
    <source>
        <dbReference type="SAM" id="MobiDB-lite"/>
    </source>
</evidence>
<feature type="compositionally biased region" description="Basic and acidic residues" evidence="1">
    <location>
        <begin position="62"/>
        <end position="77"/>
    </location>
</feature>
<organism evidence="3 5">
    <name type="scientific">Didymodactylos carnosus</name>
    <dbReference type="NCBI Taxonomy" id="1234261"/>
    <lineage>
        <taxon>Eukaryota</taxon>
        <taxon>Metazoa</taxon>
        <taxon>Spiralia</taxon>
        <taxon>Gnathifera</taxon>
        <taxon>Rotifera</taxon>
        <taxon>Eurotatoria</taxon>
        <taxon>Bdelloidea</taxon>
        <taxon>Philodinida</taxon>
        <taxon>Philodinidae</taxon>
        <taxon>Didymodactylos</taxon>
    </lineage>
</organism>
<feature type="chain" id="PRO_5036409114" evidence="2">
    <location>
        <begin position="22"/>
        <end position="971"/>
    </location>
</feature>
<feature type="compositionally biased region" description="Basic and acidic residues" evidence="1">
    <location>
        <begin position="178"/>
        <end position="219"/>
    </location>
</feature>
<proteinExistence type="predicted"/>
<keyword evidence="2" id="KW-0732">Signal</keyword>
<dbReference type="EMBL" id="CAJNOQ010000069">
    <property type="protein sequence ID" value="CAF0751076.1"/>
    <property type="molecule type" value="Genomic_DNA"/>
</dbReference>
<reference evidence="3" key="1">
    <citation type="submission" date="2021-02" db="EMBL/GenBank/DDBJ databases">
        <authorList>
            <person name="Nowell W R."/>
        </authorList>
    </citation>
    <scope>NUCLEOTIDE SEQUENCE</scope>
</reference>
<feature type="region of interest" description="Disordered" evidence="1">
    <location>
        <begin position="26"/>
        <end position="259"/>
    </location>
</feature>
<name>A0A813PH44_9BILA</name>
<dbReference type="AlphaFoldDB" id="A0A813PH44"/>
<sequence>MNRRLLIIFISLLSLSVVVICGDNQPHASGKSEKQKKSPASHGQDHYDKERRQGDHSAQSHSNKDKDHKKVNNRKSDSTSSEEQGKYPVRHGQADYDKKRNQGDHSARSHSNKDAAYKQGKGRKSGSRSSEKQGKYPVRHGQADYDKKRNQGKHSARSYSNKDGAYKQGKGRKSGSRSSEEQRKYPARHDQAHYDKERDQREHSAQARLKADEEQKKVNGQEIYSKLEKKQRKKLNDGQVHTHYAGDHEPNKPGFNDNINNIDRLYKDASKVAPDQKSSDFENDIKLAKKAELVDLNSKRVKNDSLTEDSRVKKVLDPINKTDTNVLAQLGIAKLIQPNNNGDHNQQPNGTHPEANYLQSQVANINKAIVDNDNVDSTGYLRFADADQDKQKNVDSVVKQTGENKLIKLKRMEYICHMKNVTYNLEWSKKNGTFFLRFESDIRDMLSSSLSVDAKNPLYALNLKEIRKEENDVKVIVELTIPKDGVPTLIVSVKHVLVKAITEKLKIKLTKDNYKFSTDGHFYITIEKAFFSEYLSKDSIIHQSFQQEIEHVAVNWFNRNDKTVESIQLLEIQAIDKDKFQFLIEVQCEDSVTSQLYTGLDVLHNHLKKLTQRYIDAKNAKQPFYKPFYADIFIVKINIDVRVSGFTTLTSQSLRKYHDAVLSLKDLKSDDLADYNVENCFEDKGDLVVRINVQPKSRPCYEIYDNIRDVITNVATSLGNKQEYLKFKVNTGLSVESKNQYIQSKYHGKVKKNSALYKQIQLIFNDYLLRLYTHNYWSCDEIKKDNDKQYAVAKVSPIKSIKLLKLSINSDALTIRFDVAINGILERSLMAILDVILSNRVPLLFIEKYKYIVNYSFKYSGVPCIESALDKQHTNVLRTNVQKELTDLLVDVGFQTVVDHIDVEIKKSPSKGFIIIATLSTDDEGKCLLDAFGGPCENLLNEKLKKSSCNLVVSKKESSIKSFFKKFFFKL</sequence>
<evidence type="ECO:0000313" key="4">
    <source>
        <dbReference type="EMBL" id="CAF3530670.1"/>
    </source>
</evidence>
<evidence type="ECO:0000313" key="5">
    <source>
        <dbReference type="Proteomes" id="UP000663829"/>
    </source>
</evidence>
<protein>
    <submittedName>
        <fullName evidence="3">Uncharacterized protein</fullName>
    </submittedName>
</protein>
<feature type="compositionally biased region" description="Basic and acidic residues" evidence="1">
    <location>
        <begin position="92"/>
        <end position="116"/>
    </location>
</feature>
<accession>A0A813PH44</accession>
<dbReference type="Proteomes" id="UP000681722">
    <property type="component" value="Unassembled WGS sequence"/>
</dbReference>
<keyword evidence="5" id="KW-1185">Reference proteome</keyword>
<dbReference type="Proteomes" id="UP000663829">
    <property type="component" value="Unassembled WGS sequence"/>
</dbReference>
<comment type="caution">
    <text evidence="3">The sequence shown here is derived from an EMBL/GenBank/DDBJ whole genome shotgun (WGS) entry which is preliminary data.</text>
</comment>
<feature type="signal peptide" evidence="2">
    <location>
        <begin position="1"/>
        <end position="21"/>
    </location>
</feature>
<gene>
    <name evidence="3" type="ORF">GPM918_LOCUS835</name>
    <name evidence="4" type="ORF">SRO942_LOCUS835</name>
</gene>
<evidence type="ECO:0000313" key="3">
    <source>
        <dbReference type="EMBL" id="CAF0751076.1"/>
    </source>
</evidence>